<reference evidence="1 2" key="1">
    <citation type="submission" date="2013-03" db="EMBL/GenBank/DDBJ databases">
        <title>Whole genome shotgun sequencing of Clostridium sartagoforme AAU1.</title>
        <authorList>
            <person name="Joshi C.G."/>
            <person name="Duggirala S.M."/>
            <person name="Nathani N.M."/>
            <person name="Bhatt V.D."/>
            <person name="Patel A.K."/>
            <person name="Pandya P.R."/>
            <person name="KaPatel J.A."/>
        </authorList>
    </citation>
    <scope>NUCLEOTIDE SEQUENCE [LARGE SCALE GENOMIC DNA]</scope>
    <source>
        <strain evidence="1 2">AAU1</strain>
    </source>
</reference>
<dbReference type="RefSeq" id="WP_016207752.1">
    <property type="nucleotide sequence ID" value="NZ_ASRV01000147.1"/>
</dbReference>
<dbReference type="EMBL" id="ASRV01000147">
    <property type="protein sequence ID" value="EOR24641.1"/>
    <property type="molecule type" value="Genomic_DNA"/>
</dbReference>
<evidence type="ECO:0000313" key="2">
    <source>
        <dbReference type="Proteomes" id="UP000013988"/>
    </source>
</evidence>
<dbReference type="PANTHER" id="PTHR43649">
    <property type="entry name" value="ARABINOSE-BINDING PROTEIN-RELATED"/>
    <property type="match status" value="1"/>
</dbReference>
<keyword evidence="2" id="KW-1185">Reference proteome</keyword>
<name>R9CBQ2_9CLOT</name>
<protein>
    <submittedName>
        <fullName evidence="1">Sugar-binding protein</fullName>
    </submittedName>
</protein>
<comment type="caution">
    <text evidence="1">The sequence shown here is derived from an EMBL/GenBank/DDBJ whole genome shotgun (WGS) entry which is preliminary data.</text>
</comment>
<dbReference type="OrthoDB" id="2501893at2"/>
<dbReference type="InterPro" id="IPR050490">
    <property type="entry name" value="Bact_solute-bd_prot1"/>
</dbReference>
<gene>
    <name evidence="1" type="ORF">A500_12124</name>
</gene>
<dbReference type="PATRIC" id="fig|1202534.3.peg.2404"/>
<dbReference type="AlphaFoldDB" id="R9CBQ2"/>
<dbReference type="Proteomes" id="UP000013988">
    <property type="component" value="Unassembled WGS sequence"/>
</dbReference>
<organism evidence="1 2">
    <name type="scientific">Clostridium sartagoforme AAU1</name>
    <dbReference type="NCBI Taxonomy" id="1202534"/>
    <lineage>
        <taxon>Bacteria</taxon>
        <taxon>Bacillati</taxon>
        <taxon>Bacillota</taxon>
        <taxon>Clostridia</taxon>
        <taxon>Eubacteriales</taxon>
        <taxon>Clostridiaceae</taxon>
        <taxon>Clostridium</taxon>
    </lineage>
</organism>
<dbReference type="Gene3D" id="3.40.190.10">
    <property type="entry name" value="Periplasmic binding protein-like II"/>
    <property type="match status" value="2"/>
</dbReference>
<evidence type="ECO:0000313" key="1">
    <source>
        <dbReference type="EMBL" id="EOR24641.1"/>
    </source>
</evidence>
<dbReference type="PANTHER" id="PTHR43649:SF12">
    <property type="entry name" value="DIACETYLCHITOBIOSE BINDING PROTEIN DASA"/>
    <property type="match status" value="1"/>
</dbReference>
<accession>R9CBQ2</accession>
<sequence>MKKNEITEGISEVVKKYNANNDDIYINLILNSTDYTNLLYTKLANDNKIDIFEYSEKTLLEKEFIQPLEKINIDISNITDNSTFLYNDDIVGIKYGSAMPKIMYNNEVLVKSGISSNFIPSTLDELIYMQQKIKNTFPNIIPLDLSLNYIHDIFSILGTSATSENSTYPTFWNYKTGEYDYNGLTLVVEKFKEMYDKNLISLDFEDKTTEEIFNNFKSEKSAMMITNYYQKYSIRDRLEGIDVRFSNIPFASKNSGKLYYYTYPRILVIANHQEENISEEKAKMKEKHYDAVKEVYEWLLSKDTTAYLEKNDNNFATFSDNYLNQDMYDGLNDNKDYNHSLKDPTEVLVGNSNIVKSYIFAMIKGEIDIENGIMNLKTEMNNFINNNDRNKDIQLDKYKE</sequence>
<proteinExistence type="predicted"/>
<dbReference type="SUPFAM" id="SSF53850">
    <property type="entry name" value="Periplasmic binding protein-like II"/>
    <property type="match status" value="1"/>
</dbReference>